<keyword evidence="5" id="KW-0597">Phosphoprotein</keyword>
<dbReference type="InterPro" id="IPR011620">
    <property type="entry name" value="Sig_transdc_His_kinase_LytS_TM"/>
</dbReference>
<keyword evidence="4" id="KW-1003">Cell membrane</keyword>
<dbReference type="InterPro" id="IPR036890">
    <property type="entry name" value="HATPase_C_sf"/>
</dbReference>
<keyword evidence="10" id="KW-0067">ATP-binding</keyword>
<evidence type="ECO:0000313" key="16">
    <source>
        <dbReference type="EMBL" id="RAP75696.1"/>
    </source>
</evidence>
<dbReference type="Pfam" id="PF00512">
    <property type="entry name" value="HisKA"/>
    <property type="match status" value="1"/>
</dbReference>
<dbReference type="Pfam" id="PF07694">
    <property type="entry name" value="5TM-5TMR_LYT"/>
    <property type="match status" value="1"/>
</dbReference>
<keyword evidence="17" id="KW-1185">Reference proteome</keyword>
<dbReference type="GO" id="GO:0005886">
    <property type="term" value="C:plasma membrane"/>
    <property type="evidence" value="ECO:0007669"/>
    <property type="project" value="UniProtKB-SubCell"/>
</dbReference>
<evidence type="ECO:0000256" key="2">
    <source>
        <dbReference type="ARBA" id="ARBA00004651"/>
    </source>
</evidence>
<accession>A0A328U6R7</accession>
<feature type="transmembrane region" description="Helical" evidence="14">
    <location>
        <begin position="115"/>
        <end position="133"/>
    </location>
</feature>
<evidence type="ECO:0000256" key="5">
    <source>
        <dbReference type="ARBA" id="ARBA00022553"/>
    </source>
</evidence>
<dbReference type="SUPFAM" id="SSF47384">
    <property type="entry name" value="Homodimeric domain of signal transducing histidine kinase"/>
    <property type="match status" value="1"/>
</dbReference>
<dbReference type="SUPFAM" id="SSF55874">
    <property type="entry name" value="ATPase domain of HSP90 chaperone/DNA topoisomerase II/histidine kinase"/>
    <property type="match status" value="1"/>
</dbReference>
<dbReference type="Pfam" id="PF02518">
    <property type="entry name" value="HATPase_c"/>
    <property type="match status" value="1"/>
</dbReference>
<evidence type="ECO:0000256" key="11">
    <source>
        <dbReference type="ARBA" id="ARBA00022989"/>
    </source>
</evidence>
<organism evidence="16 17">
    <name type="scientific">Paenibacillus montanisoli</name>
    <dbReference type="NCBI Taxonomy" id="2081970"/>
    <lineage>
        <taxon>Bacteria</taxon>
        <taxon>Bacillati</taxon>
        <taxon>Bacillota</taxon>
        <taxon>Bacilli</taxon>
        <taxon>Bacillales</taxon>
        <taxon>Paenibacillaceae</taxon>
        <taxon>Paenibacillus</taxon>
    </lineage>
</organism>
<dbReference type="SMART" id="SM00387">
    <property type="entry name" value="HATPase_c"/>
    <property type="match status" value="1"/>
</dbReference>
<name>A0A328U6R7_9BACL</name>
<dbReference type="Gene3D" id="3.30.565.10">
    <property type="entry name" value="Histidine kinase-like ATPase, C-terminal domain"/>
    <property type="match status" value="1"/>
</dbReference>
<keyword evidence="11 14" id="KW-1133">Transmembrane helix</keyword>
<dbReference type="InterPro" id="IPR003661">
    <property type="entry name" value="HisK_dim/P_dom"/>
</dbReference>
<evidence type="ECO:0000259" key="15">
    <source>
        <dbReference type="PROSITE" id="PS50109"/>
    </source>
</evidence>
<dbReference type="PROSITE" id="PS50109">
    <property type="entry name" value="HIS_KIN"/>
    <property type="match status" value="1"/>
</dbReference>
<evidence type="ECO:0000256" key="10">
    <source>
        <dbReference type="ARBA" id="ARBA00022840"/>
    </source>
</evidence>
<evidence type="ECO:0000256" key="14">
    <source>
        <dbReference type="SAM" id="Phobius"/>
    </source>
</evidence>
<protein>
    <recommendedName>
        <fullName evidence="3">histidine kinase</fullName>
        <ecNumber evidence="3">2.7.13.3</ecNumber>
    </recommendedName>
</protein>
<feature type="domain" description="Histidine kinase" evidence="15">
    <location>
        <begin position="226"/>
        <end position="434"/>
    </location>
</feature>
<evidence type="ECO:0000256" key="1">
    <source>
        <dbReference type="ARBA" id="ARBA00000085"/>
    </source>
</evidence>
<dbReference type="InterPro" id="IPR004358">
    <property type="entry name" value="Sig_transdc_His_kin-like_C"/>
</dbReference>
<keyword evidence="12" id="KW-0902">Two-component regulatory system</keyword>
<evidence type="ECO:0000256" key="3">
    <source>
        <dbReference type="ARBA" id="ARBA00012438"/>
    </source>
</evidence>
<comment type="caution">
    <text evidence="16">The sequence shown here is derived from an EMBL/GenBank/DDBJ whole genome shotgun (WGS) entry which is preliminary data.</text>
</comment>
<sequence length="436" mass="48904">MKETTALFSKTKVSTQQRSNPMLFHSAFILNAFIIFLPLIFYRPFYKRKHPLFVYVLFLIPMIITMTFPVNIFDSVLDLRGIPLVIGSLYGGLLTTLLLFGSLLAYRQVLGGIDLFDYFISLLPTFLLLLMLIKMYEKAGAKKRMLLVAGVCFFLRVTVVNLYALLEGKTSFFMESFVPSLPIIFVQCIMAVMLVFIIEMIRTQNRMQEEIIHAEKMKVVSEIAASVAHEVRNPLTSVRGFIQLLSDPALSDWKRKEFSAITLEELDRAESIISDYLSLAKPQIERLEPIVLEEALAKASQILSSYANLQNVEIVTDIKLPATVYGSKSKFRQAIINIGKNAIEAMPGGGMLTLTYTVNEPNQIVTITIADTGIGMNEEQLNRLGSPYYTTKDKGTGLGTMVIFSVIRGMNGKIEVRSKEGEGTTYFITLPLTQHA</sequence>
<dbReference type="SMART" id="SM00388">
    <property type="entry name" value="HisKA"/>
    <property type="match status" value="1"/>
</dbReference>
<evidence type="ECO:0000256" key="6">
    <source>
        <dbReference type="ARBA" id="ARBA00022679"/>
    </source>
</evidence>
<evidence type="ECO:0000256" key="12">
    <source>
        <dbReference type="ARBA" id="ARBA00023012"/>
    </source>
</evidence>
<keyword evidence="7 14" id="KW-0812">Transmembrane</keyword>
<evidence type="ECO:0000313" key="17">
    <source>
        <dbReference type="Proteomes" id="UP000249260"/>
    </source>
</evidence>
<dbReference type="CDD" id="cd00082">
    <property type="entry name" value="HisKA"/>
    <property type="match status" value="1"/>
</dbReference>
<dbReference type="Proteomes" id="UP000249260">
    <property type="component" value="Unassembled WGS sequence"/>
</dbReference>
<dbReference type="PRINTS" id="PR00344">
    <property type="entry name" value="BCTRLSENSOR"/>
</dbReference>
<feature type="transmembrane region" description="Helical" evidence="14">
    <location>
        <begin position="53"/>
        <end position="72"/>
    </location>
</feature>
<feature type="transmembrane region" description="Helical" evidence="14">
    <location>
        <begin position="145"/>
        <end position="165"/>
    </location>
</feature>
<dbReference type="InterPro" id="IPR003594">
    <property type="entry name" value="HATPase_dom"/>
</dbReference>
<feature type="transmembrane region" description="Helical" evidence="14">
    <location>
        <begin position="21"/>
        <end position="41"/>
    </location>
</feature>
<dbReference type="Gene3D" id="1.10.287.130">
    <property type="match status" value="1"/>
</dbReference>
<keyword evidence="6" id="KW-0808">Transferase</keyword>
<keyword evidence="8" id="KW-0547">Nucleotide-binding</keyword>
<dbReference type="GO" id="GO:0000155">
    <property type="term" value="F:phosphorelay sensor kinase activity"/>
    <property type="evidence" value="ECO:0007669"/>
    <property type="project" value="InterPro"/>
</dbReference>
<dbReference type="GO" id="GO:0071555">
    <property type="term" value="P:cell wall organization"/>
    <property type="evidence" value="ECO:0007669"/>
    <property type="project" value="InterPro"/>
</dbReference>
<dbReference type="AlphaFoldDB" id="A0A328U6R7"/>
<comment type="subcellular location">
    <subcellularLocation>
        <location evidence="2">Cell membrane</location>
        <topology evidence="2">Multi-pass membrane protein</topology>
    </subcellularLocation>
</comment>
<dbReference type="EMBL" id="QLUW01000002">
    <property type="protein sequence ID" value="RAP75696.1"/>
    <property type="molecule type" value="Genomic_DNA"/>
</dbReference>
<evidence type="ECO:0000256" key="7">
    <source>
        <dbReference type="ARBA" id="ARBA00022692"/>
    </source>
</evidence>
<feature type="transmembrane region" description="Helical" evidence="14">
    <location>
        <begin position="177"/>
        <end position="198"/>
    </location>
</feature>
<evidence type="ECO:0000256" key="9">
    <source>
        <dbReference type="ARBA" id="ARBA00022777"/>
    </source>
</evidence>
<dbReference type="OrthoDB" id="9815750at2"/>
<feature type="transmembrane region" description="Helical" evidence="14">
    <location>
        <begin position="84"/>
        <end position="109"/>
    </location>
</feature>
<dbReference type="EC" id="2.7.13.3" evidence="3"/>
<dbReference type="PANTHER" id="PTHR43065">
    <property type="entry name" value="SENSOR HISTIDINE KINASE"/>
    <property type="match status" value="1"/>
</dbReference>
<gene>
    <name evidence="16" type="ORF">DL346_09575</name>
</gene>
<dbReference type="InterPro" id="IPR036097">
    <property type="entry name" value="HisK_dim/P_sf"/>
</dbReference>
<dbReference type="GO" id="GO:0005524">
    <property type="term" value="F:ATP binding"/>
    <property type="evidence" value="ECO:0007669"/>
    <property type="project" value="UniProtKB-KW"/>
</dbReference>
<reference evidence="16 17" key="1">
    <citation type="submission" date="2018-06" db="EMBL/GenBank/DDBJ databases">
        <title>Paenibacillus montanisoli sp. nov., isolated from mountain area soil.</title>
        <authorList>
            <person name="Wu M."/>
        </authorList>
    </citation>
    <scope>NUCLEOTIDE SEQUENCE [LARGE SCALE GENOMIC DNA]</scope>
    <source>
        <strain evidence="16 17">RA17</strain>
    </source>
</reference>
<evidence type="ECO:0000256" key="8">
    <source>
        <dbReference type="ARBA" id="ARBA00022741"/>
    </source>
</evidence>
<comment type="catalytic activity">
    <reaction evidence="1">
        <text>ATP + protein L-histidine = ADP + protein N-phospho-L-histidine.</text>
        <dbReference type="EC" id="2.7.13.3"/>
    </reaction>
</comment>
<keyword evidence="9 16" id="KW-0418">Kinase</keyword>
<dbReference type="InterPro" id="IPR005467">
    <property type="entry name" value="His_kinase_dom"/>
</dbReference>
<dbReference type="PANTHER" id="PTHR43065:SF46">
    <property type="entry name" value="C4-DICARBOXYLATE TRANSPORT SENSOR PROTEIN DCTB"/>
    <property type="match status" value="1"/>
</dbReference>
<evidence type="ECO:0000256" key="13">
    <source>
        <dbReference type="ARBA" id="ARBA00023136"/>
    </source>
</evidence>
<evidence type="ECO:0000256" key="4">
    <source>
        <dbReference type="ARBA" id="ARBA00022475"/>
    </source>
</evidence>
<keyword evidence="13 14" id="KW-0472">Membrane</keyword>
<proteinExistence type="predicted"/>